<name>A0A3R5Z6H6_9BACT</name>
<reference evidence="1 2" key="1">
    <citation type="submission" date="2018-08" db="EMBL/GenBank/DDBJ databases">
        <title>A genome reference for cultivated species of the human gut microbiota.</title>
        <authorList>
            <person name="Zou Y."/>
            <person name="Xue W."/>
            <person name="Luo G."/>
        </authorList>
    </citation>
    <scope>NUCLEOTIDE SEQUENCE [LARGE SCALE GENOMIC DNA]</scope>
    <source>
        <strain evidence="1 2">OF03-3</strain>
    </source>
</reference>
<dbReference type="RefSeq" id="WP_119229351.1">
    <property type="nucleotide sequence ID" value="NZ_CP134813.1"/>
</dbReference>
<organism evidence="1 2">
    <name type="scientific">Segatella copri</name>
    <dbReference type="NCBI Taxonomy" id="165179"/>
    <lineage>
        <taxon>Bacteria</taxon>
        <taxon>Pseudomonadati</taxon>
        <taxon>Bacteroidota</taxon>
        <taxon>Bacteroidia</taxon>
        <taxon>Bacteroidales</taxon>
        <taxon>Prevotellaceae</taxon>
        <taxon>Segatella</taxon>
    </lineage>
</organism>
<evidence type="ECO:0000313" key="2">
    <source>
        <dbReference type="Proteomes" id="UP000285604"/>
    </source>
</evidence>
<sequence length="143" mass="15026">MLSLVAFAKGNEMPQYDITGAGSGNEGMLLVKVFVYSKKVTDQDLKRAAVHGVVFRGCSGNNSGAKQPAMAPAESEASHSEFCNGFFAAQGECQNYASIIAGSYERVKTSKGVKSGAIVQVDKKALRKALEKAGVVRSLSAGF</sequence>
<dbReference type="EMBL" id="QSCI01000030">
    <property type="protein sequence ID" value="RGX94891.1"/>
    <property type="molecule type" value="Genomic_DNA"/>
</dbReference>
<evidence type="ECO:0000313" key="1">
    <source>
        <dbReference type="EMBL" id="RGX94891.1"/>
    </source>
</evidence>
<comment type="caution">
    <text evidence="1">The sequence shown here is derived from an EMBL/GenBank/DDBJ whole genome shotgun (WGS) entry which is preliminary data.</text>
</comment>
<dbReference type="Proteomes" id="UP000285604">
    <property type="component" value="Unassembled WGS sequence"/>
</dbReference>
<accession>A0A3R5Z6H6</accession>
<gene>
    <name evidence="1" type="ORF">DXA63_08235</name>
</gene>
<proteinExistence type="predicted"/>
<dbReference type="AlphaFoldDB" id="A0A3R5Z6H6"/>
<protein>
    <submittedName>
        <fullName evidence="1">Uncharacterized protein</fullName>
    </submittedName>
</protein>